<dbReference type="InterPro" id="IPR001482">
    <property type="entry name" value="T2SS/T4SS_dom"/>
</dbReference>
<comment type="similarity">
    <text evidence="1">Belongs to the GSP E family.</text>
</comment>
<dbReference type="Pfam" id="PF00437">
    <property type="entry name" value="T2SSE"/>
    <property type="match status" value="1"/>
</dbReference>
<dbReference type="CDD" id="cd01130">
    <property type="entry name" value="VirB11-like_ATPase"/>
    <property type="match status" value="1"/>
</dbReference>
<dbReference type="Gene3D" id="3.40.50.300">
    <property type="entry name" value="P-loop containing nucleotide triphosphate hydrolases"/>
    <property type="match status" value="1"/>
</dbReference>
<evidence type="ECO:0000313" key="4">
    <source>
        <dbReference type="Proteomes" id="UP000320948"/>
    </source>
</evidence>
<dbReference type="PANTHER" id="PTHR30486">
    <property type="entry name" value="TWITCHING MOTILITY PROTEIN PILT"/>
    <property type="match status" value="1"/>
</dbReference>
<sequence length="348" mass="38865">MPQQVPVKRRGGLPEWRILANIGLINVRCTPRIRRIIPPMAAEIILSPAERKLAEPFLKWLQPDRIAGKKELVINRPCQIGFEAYDGSWSFYDDETLDMDHLFALMNLLSERTGQTFNMANPILSVKLPGGHRAQFVAGQQNARGFTLGVRLANVREFDLNSYEMPEDERQLLIHTIATQKTILISGGTGTGKTSFMNACLKHVPMHERLVVLEDVPELRLVHDNLVHFLFANFSKGQEGGRQAAVNDLLNATLRLRPDRIIMGEIRKENAFTFCSAINTGHAGSMATIHANSPSGAIDAVINRVMLNGDTTESAMQILRRQLEGDIFGVAQLERLPGRNGARFVRLK</sequence>
<evidence type="ECO:0000256" key="1">
    <source>
        <dbReference type="ARBA" id="ARBA00006611"/>
    </source>
</evidence>
<gene>
    <name evidence="3" type="ORF">DI628_02655</name>
</gene>
<name>A0A6N4RBZ2_BLAVI</name>
<dbReference type="GO" id="GO:0016887">
    <property type="term" value="F:ATP hydrolysis activity"/>
    <property type="evidence" value="ECO:0007669"/>
    <property type="project" value="InterPro"/>
</dbReference>
<comment type="caution">
    <text evidence="3">The sequence shown here is derived from an EMBL/GenBank/DDBJ whole genome shotgun (WGS) entry which is preliminary data.</text>
</comment>
<accession>A0A6N4RBZ2</accession>
<dbReference type="EMBL" id="VAFM01000001">
    <property type="protein sequence ID" value="TKW61542.1"/>
    <property type="molecule type" value="Genomic_DNA"/>
</dbReference>
<dbReference type="PANTHER" id="PTHR30486:SF6">
    <property type="entry name" value="TYPE IV PILUS RETRACTATION ATPASE PILT"/>
    <property type="match status" value="1"/>
</dbReference>
<protein>
    <recommendedName>
        <fullName evidence="2">Bacterial type II secretion system protein E domain-containing protein</fullName>
    </recommendedName>
</protein>
<evidence type="ECO:0000259" key="2">
    <source>
        <dbReference type="Pfam" id="PF00437"/>
    </source>
</evidence>
<feature type="domain" description="Bacterial type II secretion system protein E" evidence="2">
    <location>
        <begin position="149"/>
        <end position="302"/>
    </location>
</feature>
<dbReference type="Proteomes" id="UP000320948">
    <property type="component" value="Unassembled WGS sequence"/>
</dbReference>
<organism evidence="3 4">
    <name type="scientific">Blastochloris viridis</name>
    <name type="common">Rhodopseudomonas viridis</name>
    <dbReference type="NCBI Taxonomy" id="1079"/>
    <lineage>
        <taxon>Bacteria</taxon>
        <taxon>Pseudomonadati</taxon>
        <taxon>Pseudomonadota</taxon>
        <taxon>Alphaproteobacteria</taxon>
        <taxon>Hyphomicrobiales</taxon>
        <taxon>Blastochloridaceae</taxon>
        <taxon>Blastochloris</taxon>
    </lineage>
</organism>
<dbReference type="AlphaFoldDB" id="A0A6N4RBZ2"/>
<evidence type="ECO:0000313" key="3">
    <source>
        <dbReference type="EMBL" id="TKW61542.1"/>
    </source>
</evidence>
<dbReference type="SUPFAM" id="SSF52540">
    <property type="entry name" value="P-loop containing nucleoside triphosphate hydrolases"/>
    <property type="match status" value="1"/>
</dbReference>
<proteinExistence type="inferred from homology"/>
<dbReference type="Gene3D" id="3.30.450.90">
    <property type="match status" value="1"/>
</dbReference>
<dbReference type="InterPro" id="IPR027417">
    <property type="entry name" value="P-loop_NTPase"/>
</dbReference>
<dbReference type="InterPro" id="IPR050921">
    <property type="entry name" value="T4SS_GSP_E_ATPase"/>
</dbReference>
<reference evidence="3 4" key="1">
    <citation type="journal article" date="2017" name="Nat. Commun.">
        <title>In situ click chemistry generation of cyclooxygenase-2 inhibitors.</title>
        <authorList>
            <person name="Bhardwaj A."/>
            <person name="Kaur J."/>
            <person name="Wuest M."/>
            <person name="Wuest F."/>
        </authorList>
    </citation>
    <scope>NUCLEOTIDE SEQUENCE [LARGE SCALE GENOMIC DNA]</scope>
    <source>
        <strain evidence="3">S2_018_000_R2_106</strain>
    </source>
</reference>